<name>A0A9N8E2S1_9STRA</name>
<gene>
    <name evidence="2" type="ORF">SEMRO_446_G144670.1</name>
</gene>
<dbReference type="AlphaFoldDB" id="A0A9N8E2S1"/>
<sequence length="142" mass="15695">MVWAIIIVILAGYGALRGRDDSGSKPAAYYLSRTDDELWNIATTQFIGKYCYILISDGGTACHYYAKGRPLTYNGIPVNKDGLGTGCIKDKAGSFCYYHDPAYNLTQEERNSMCTSSYVANGAAQIRYGIRHQRCNEIGDPL</sequence>
<proteinExistence type="predicted"/>
<feature type="chain" id="PRO_5040137324" evidence="1">
    <location>
        <begin position="19"/>
        <end position="142"/>
    </location>
</feature>
<evidence type="ECO:0000256" key="1">
    <source>
        <dbReference type="SAM" id="SignalP"/>
    </source>
</evidence>
<evidence type="ECO:0000313" key="3">
    <source>
        <dbReference type="Proteomes" id="UP001153069"/>
    </source>
</evidence>
<keyword evidence="1" id="KW-0732">Signal</keyword>
<feature type="signal peptide" evidence="1">
    <location>
        <begin position="1"/>
        <end position="18"/>
    </location>
</feature>
<reference evidence="2" key="1">
    <citation type="submission" date="2020-06" db="EMBL/GenBank/DDBJ databases">
        <authorList>
            <consortium name="Plant Systems Biology data submission"/>
        </authorList>
    </citation>
    <scope>NUCLEOTIDE SEQUENCE</scope>
    <source>
        <strain evidence="2">D6</strain>
    </source>
</reference>
<protein>
    <submittedName>
        <fullName evidence="2">Uncharacterized protein</fullName>
    </submittedName>
</protein>
<keyword evidence="3" id="KW-1185">Reference proteome</keyword>
<comment type="caution">
    <text evidence="2">The sequence shown here is derived from an EMBL/GenBank/DDBJ whole genome shotgun (WGS) entry which is preliminary data.</text>
</comment>
<organism evidence="2 3">
    <name type="scientific">Seminavis robusta</name>
    <dbReference type="NCBI Taxonomy" id="568900"/>
    <lineage>
        <taxon>Eukaryota</taxon>
        <taxon>Sar</taxon>
        <taxon>Stramenopiles</taxon>
        <taxon>Ochrophyta</taxon>
        <taxon>Bacillariophyta</taxon>
        <taxon>Bacillariophyceae</taxon>
        <taxon>Bacillariophycidae</taxon>
        <taxon>Naviculales</taxon>
        <taxon>Naviculaceae</taxon>
        <taxon>Seminavis</taxon>
    </lineage>
</organism>
<dbReference type="Proteomes" id="UP001153069">
    <property type="component" value="Unassembled WGS sequence"/>
</dbReference>
<accession>A0A9N8E2S1</accession>
<evidence type="ECO:0000313" key="2">
    <source>
        <dbReference type="EMBL" id="CAB9510649.1"/>
    </source>
</evidence>
<dbReference type="EMBL" id="CAICTM010000445">
    <property type="protein sequence ID" value="CAB9510649.1"/>
    <property type="molecule type" value="Genomic_DNA"/>
</dbReference>